<dbReference type="PANTHER" id="PTHR12910">
    <property type="entry name" value="NADH-UBIQUINONE OXIDOREDUCTASE SUBUNIT B17.2"/>
    <property type="match status" value="1"/>
</dbReference>
<comment type="caution">
    <text evidence="3">The sequence shown here is derived from an EMBL/GenBank/DDBJ whole genome shotgun (WGS) entry which is preliminary data.</text>
</comment>
<protein>
    <recommendedName>
        <fullName evidence="2">NADH dehydrogenase [ubiquinone] 1 alpha subcomplex subunit 12</fullName>
    </recommendedName>
</protein>
<dbReference type="PANTHER" id="PTHR12910:SF2">
    <property type="entry name" value="NADH DEHYDROGENASE [UBIQUINONE] 1 ALPHA SUBCOMPLEX SUBUNIT 12"/>
    <property type="match status" value="1"/>
</dbReference>
<comment type="subunit">
    <text evidence="2">Complex I is composed of 45 different subunits.</text>
</comment>
<evidence type="ECO:0000256" key="1">
    <source>
        <dbReference type="ARBA" id="ARBA00007355"/>
    </source>
</evidence>
<reference evidence="3 4" key="1">
    <citation type="submission" date="2024-04" db="EMBL/GenBank/DDBJ databases">
        <authorList>
            <consortium name="Genoscope - CEA"/>
            <person name="William W."/>
        </authorList>
    </citation>
    <scope>NUCLEOTIDE SEQUENCE [LARGE SCALE GENOMIC DNA]</scope>
</reference>
<accession>A0AAV2H422</accession>
<keyword evidence="2" id="KW-0813">Transport</keyword>
<dbReference type="AlphaFoldDB" id="A0AAV2H422"/>
<organism evidence="3 4">
    <name type="scientific">Lymnaea stagnalis</name>
    <name type="common">Great pond snail</name>
    <name type="synonym">Helix stagnalis</name>
    <dbReference type="NCBI Taxonomy" id="6523"/>
    <lineage>
        <taxon>Eukaryota</taxon>
        <taxon>Metazoa</taxon>
        <taxon>Spiralia</taxon>
        <taxon>Lophotrochozoa</taxon>
        <taxon>Mollusca</taxon>
        <taxon>Gastropoda</taxon>
        <taxon>Heterobranchia</taxon>
        <taxon>Euthyneura</taxon>
        <taxon>Panpulmonata</taxon>
        <taxon>Hygrophila</taxon>
        <taxon>Lymnaeoidea</taxon>
        <taxon>Lymnaeidae</taxon>
        <taxon>Lymnaea</taxon>
    </lineage>
</organism>
<sequence>MASFRSVIVNSYKILRQNNGVIGSFLKLFRHDDLKWGTCIGEDKFGNKYYQNNYYFYGKNRWVSFPPSVGFDFDASQVPPEWHRWLQYITDEPPSTHPLPKRNWMADHTENLTGSSKEYVPYSTTRPKIEAWVPPKK</sequence>
<dbReference type="Pfam" id="PF05071">
    <property type="entry name" value="NDUFA12"/>
    <property type="match status" value="1"/>
</dbReference>
<evidence type="ECO:0000256" key="2">
    <source>
        <dbReference type="RuleBase" id="RU363103"/>
    </source>
</evidence>
<keyword evidence="2" id="KW-0472">Membrane</keyword>
<dbReference type="GO" id="GO:0005743">
    <property type="term" value="C:mitochondrial inner membrane"/>
    <property type="evidence" value="ECO:0007669"/>
    <property type="project" value="UniProtKB-SubCell"/>
</dbReference>
<keyword evidence="4" id="KW-1185">Reference proteome</keyword>
<keyword evidence="2" id="KW-0496">Mitochondrion</keyword>
<dbReference type="GO" id="GO:0006979">
    <property type="term" value="P:response to oxidative stress"/>
    <property type="evidence" value="ECO:0007669"/>
    <property type="project" value="TreeGrafter"/>
</dbReference>
<dbReference type="EMBL" id="CAXITT010000028">
    <property type="protein sequence ID" value="CAL1528163.1"/>
    <property type="molecule type" value="Genomic_DNA"/>
</dbReference>
<keyword evidence="2" id="KW-0679">Respiratory chain</keyword>
<comment type="function">
    <text evidence="2">Accessory subunit of the mitochondrial membrane respiratory chain NADH dehydrogenase (Complex I), that is believed not to be involved in catalysis. Complex I functions in the transfer of electrons from NADH to the respiratory chain. The immediate electron acceptor for the enzyme is believed to be ubiquinone.</text>
</comment>
<dbReference type="InterPro" id="IPR007763">
    <property type="entry name" value="NDUFA12"/>
</dbReference>
<name>A0AAV2H422_LYMST</name>
<evidence type="ECO:0000313" key="4">
    <source>
        <dbReference type="Proteomes" id="UP001497497"/>
    </source>
</evidence>
<evidence type="ECO:0000313" key="3">
    <source>
        <dbReference type="EMBL" id="CAL1528163.1"/>
    </source>
</evidence>
<keyword evidence="2" id="KW-0999">Mitochondrion inner membrane</keyword>
<comment type="similarity">
    <text evidence="1 2">Belongs to the complex I NDUFA12 subunit family.</text>
</comment>
<proteinExistence type="inferred from homology"/>
<dbReference type="Proteomes" id="UP001497497">
    <property type="component" value="Unassembled WGS sequence"/>
</dbReference>
<comment type="subcellular location">
    <subcellularLocation>
        <location evidence="2">Mitochondrion inner membrane</location>
        <topology evidence="2">Peripheral membrane protein</topology>
        <orientation evidence="2">Matrix side</orientation>
    </subcellularLocation>
</comment>
<dbReference type="GO" id="GO:0045271">
    <property type="term" value="C:respiratory chain complex I"/>
    <property type="evidence" value="ECO:0007669"/>
    <property type="project" value="InterPro"/>
</dbReference>
<keyword evidence="2" id="KW-0249">Electron transport</keyword>
<gene>
    <name evidence="3" type="ORF">GSLYS_00002333001</name>
</gene>